<dbReference type="AlphaFoldDB" id="A0A381Y884"/>
<evidence type="ECO:0000313" key="2">
    <source>
        <dbReference type="EMBL" id="SVA72693.1"/>
    </source>
</evidence>
<protein>
    <recommendedName>
        <fullName evidence="1">Glycosyltransferase 2-like domain-containing protein</fullName>
    </recommendedName>
</protein>
<dbReference type="InterPro" id="IPR001173">
    <property type="entry name" value="Glyco_trans_2-like"/>
</dbReference>
<proteinExistence type="predicted"/>
<sequence>MIGTKKIAVVLPAYNAAKTLVKVVEAIPRNIVDDIILVDDSSSDDTVTIAKQLGLACFVHPRNRGYGANQKTCFRHALSRGNDIIVLLHPDYQYSPELITPLAHMVASGIYDVALGSRMLGKGALIGGMPRHKFVVNKLLTVFQNAMLNQHLSEYHTGYRAFSSRFLSQVPYENNSNAFIFDNEILLQAFYLESRIGEISCPTRYDANSSSISLLPGLIYAFQVISRTISYRLTRLGLLKHRLYMSLD</sequence>
<accession>A0A381Y884</accession>
<feature type="domain" description="Glycosyltransferase 2-like" evidence="1">
    <location>
        <begin position="9"/>
        <end position="167"/>
    </location>
</feature>
<name>A0A381Y884_9ZZZZ</name>
<dbReference type="PANTHER" id="PTHR48090">
    <property type="entry name" value="UNDECAPRENYL-PHOSPHATE 4-DEOXY-4-FORMAMIDO-L-ARABINOSE TRANSFERASE-RELATED"/>
    <property type="match status" value="1"/>
</dbReference>
<dbReference type="CDD" id="cd04179">
    <property type="entry name" value="DPM_DPG-synthase_like"/>
    <property type="match status" value="1"/>
</dbReference>
<dbReference type="EMBL" id="UINC01017516">
    <property type="protein sequence ID" value="SVA72693.1"/>
    <property type="molecule type" value="Genomic_DNA"/>
</dbReference>
<dbReference type="InterPro" id="IPR029044">
    <property type="entry name" value="Nucleotide-diphossugar_trans"/>
</dbReference>
<organism evidence="2">
    <name type="scientific">marine metagenome</name>
    <dbReference type="NCBI Taxonomy" id="408172"/>
    <lineage>
        <taxon>unclassified sequences</taxon>
        <taxon>metagenomes</taxon>
        <taxon>ecological metagenomes</taxon>
    </lineage>
</organism>
<dbReference type="Gene3D" id="3.90.550.10">
    <property type="entry name" value="Spore Coat Polysaccharide Biosynthesis Protein SpsA, Chain A"/>
    <property type="match status" value="1"/>
</dbReference>
<evidence type="ECO:0000259" key="1">
    <source>
        <dbReference type="Pfam" id="PF00535"/>
    </source>
</evidence>
<gene>
    <name evidence="2" type="ORF">METZ01_LOCUS125547</name>
</gene>
<dbReference type="Pfam" id="PF00535">
    <property type="entry name" value="Glycos_transf_2"/>
    <property type="match status" value="1"/>
</dbReference>
<dbReference type="InterPro" id="IPR050256">
    <property type="entry name" value="Glycosyltransferase_2"/>
</dbReference>
<dbReference type="PANTHER" id="PTHR48090:SF7">
    <property type="entry name" value="RFBJ PROTEIN"/>
    <property type="match status" value="1"/>
</dbReference>
<reference evidence="2" key="1">
    <citation type="submission" date="2018-05" db="EMBL/GenBank/DDBJ databases">
        <authorList>
            <person name="Lanie J.A."/>
            <person name="Ng W.-L."/>
            <person name="Kazmierczak K.M."/>
            <person name="Andrzejewski T.M."/>
            <person name="Davidsen T.M."/>
            <person name="Wayne K.J."/>
            <person name="Tettelin H."/>
            <person name="Glass J.I."/>
            <person name="Rusch D."/>
            <person name="Podicherti R."/>
            <person name="Tsui H.-C.T."/>
            <person name="Winkler M.E."/>
        </authorList>
    </citation>
    <scope>NUCLEOTIDE SEQUENCE</scope>
</reference>
<dbReference type="SUPFAM" id="SSF53448">
    <property type="entry name" value="Nucleotide-diphospho-sugar transferases"/>
    <property type="match status" value="1"/>
</dbReference>